<evidence type="ECO:0000313" key="3">
    <source>
        <dbReference type="Proteomes" id="UP001235939"/>
    </source>
</evidence>
<reference evidence="2 3" key="1">
    <citation type="submission" date="2022-01" db="EMBL/GenBank/DDBJ databases">
        <title>A chromosomal length assembly of Cordylochernes scorpioides.</title>
        <authorList>
            <person name="Zeh D."/>
            <person name="Zeh J."/>
        </authorList>
    </citation>
    <scope>NUCLEOTIDE SEQUENCE [LARGE SCALE GENOMIC DNA]</scope>
    <source>
        <strain evidence="2">IN4F17</strain>
        <tissue evidence="2">Whole Body</tissue>
    </source>
</reference>
<keyword evidence="3" id="KW-1185">Reference proteome</keyword>
<accession>A0ABY6L8Y9</accession>
<feature type="region of interest" description="Disordered" evidence="1">
    <location>
        <begin position="94"/>
        <end position="121"/>
    </location>
</feature>
<evidence type="ECO:0000256" key="1">
    <source>
        <dbReference type="SAM" id="MobiDB-lite"/>
    </source>
</evidence>
<dbReference type="EMBL" id="CP092876">
    <property type="protein sequence ID" value="UYV76726.1"/>
    <property type="molecule type" value="Genomic_DNA"/>
</dbReference>
<evidence type="ECO:0000313" key="2">
    <source>
        <dbReference type="EMBL" id="UYV76726.1"/>
    </source>
</evidence>
<gene>
    <name evidence="2" type="ORF">LAZ67_14001881</name>
</gene>
<dbReference type="Proteomes" id="UP001235939">
    <property type="component" value="Chromosome 14"/>
</dbReference>
<protein>
    <submittedName>
        <fullName evidence="2">Uncharacterized protein</fullName>
    </submittedName>
</protein>
<sequence>MHRPGIEPGALAWQASILPLNQKQTLLETLQGEFLSVIFYATSLVEIPGKIKTALRRSFRLQVLQPQYGFEDLPSSTKMVTTEASGTYEVLGENSGQQSNACHIPRNPPTFSGESAQDPQK</sequence>
<name>A0ABY6L8Y9_9ARAC</name>
<proteinExistence type="predicted"/>
<organism evidence="2 3">
    <name type="scientific">Cordylochernes scorpioides</name>
    <dbReference type="NCBI Taxonomy" id="51811"/>
    <lineage>
        <taxon>Eukaryota</taxon>
        <taxon>Metazoa</taxon>
        <taxon>Ecdysozoa</taxon>
        <taxon>Arthropoda</taxon>
        <taxon>Chelicerata</taxon>
        <taxon>Arachnida</taxon>
        <taxon>Pseudoscorpiones</taxon>
        <taxon>Cheliferoidea</taxon>
        <taxon>Chernetidae</taxon>
        <taxon>Cordylochernes</taxon>
    </lineage>
</organism>
<feature type="compositionally biased region" description="Polar residues" evidence="1">
    <location>
        <begin position="109"/>
        <end position="121"/>
    </location>
</feature>